<gene>
    <name evidence="2" type="ORF">CVP05_09760</name>
</gene>
<name>A0A2M8S0Y1_9PAST</name>
<protein>
    <recommendedName>
        <fullName evidence="4">Hemophilus-specific protein</fullName>
    </recommendedName>
</protein>
<evidence type="ECO:0000313" key="3">
    <source>
        <dbReference type="Proteomes" id="UP000229329"/>
    </source>
</evidence>
<dbReference type="AlphaFoldDB" id="A0A2M8S0Y1"/>
<keyword evidence="1" id="KW-1133">Transmembrane helix</keyword>
<evidence type="ECO:0000256" key="1">
    <source>
        <dbReference type="SAM" id="Phobius"/>
    </source>
</evidence>
<dbReference type="RefSeq" id="WP_100289384.1">
    <property type="nucleotide sequence ID" value="NZ_PHHA01000021.1"/>
</dbReference>
<sequence>MSIRTKKRKILTALLIGILSFISVLLLSIVVVTYLPGVNLNDWLRENANYWFIWRLVLYAVISILVYQIHIYRPLSRKVIFLIALALLLIEGLNWLYRL</sequence>
<keyword evidence="3" id="KW-1185">Reference proteome</keyword>
<reference evidence="2 3" key="1">
    <citation type="submission" date="2017-11" db="EMBL/GenBank/DDBJ databases">
        <title>Reclassification of Bisgaard taxon 7 as Conservatibacter flavescens gen. nov., sp. nov.</title>
        <authorList>
            <person name="Christensen H."/>
        </authorList>
    </citation>
    <scope>NUCLEOTIDE SEQUENCE [LARGE SCALE GENOMIC DNA]</scope>
    <source>
        <strain evidence="2 3">7_4</strain>
    </source>
</reference>
<evidence type="ECO:0008006" key="4">
    <source>
        <dbReference type="Google" id="ProtNLM"/>
    </source>
</evidence>
<organism evidence="2 3">
    <name type="scientific">Conservatibacter flavescens</name>
    <dbReference type="NCBI Taxonomy" id="28161"/>
    <lineage>
        <taxon>Bacteria</taxon>
        <taxon>Pseudomonadati</taxon>
        <taxon>Pseudomonadota</taxon>
        <taxon>Gammaproteobacteria</taxon>
        <taxon>Pasteurellales</taxon>
        <taxon>Pasteurellaceae</taxon>
        <taxon>Conservatibacter</taxon>
    </lineage>
</organism>
<evidence type="ECO:0000313" key="2">
    <source>
        <dbReference type="EMBL" id="PJG84813.1"/>
    </source>
</evidence>
<keyword evidence="1" id="KW-0472">Membrane</keyword>
<dbReference type="OrthoDB" id="5689096at2"/>
<feature type="transmembrane region" description="Helical" evidence="1">
    <location>
        <begin position="48"/>
        <end position="67"/>
    </location>
</feature>
<keyword evidence="1" id="KW-0812">Transmembrane</keyword>
<dbReference type="EMBL" id="PHHA01000021">
    <property type="protein sequence ID" value="PJG84813.1"/>
    <property type="molecule type" value="Genomic_DNA"/>
</dbReference>
<proteinExistence type="predicted"/>
<feature type="transmembrane region" description="Helical" evidence="1">
    <location>
        <begin position="12"/>
        <end position="36"/>
    </location>
</feature>
<comment type="caution">
    <text evidence="2">The sequence shown here is derived from an EMBL/GenBank/DDBJ whole genome shotgun (WGS) entry which is preliminary data.</text>
</comment>
<accession>A0A2M8S0Y1</accession>
<feature type="transmembrane region" description="Helical" evidence="1">
    <location>
        <begin position="79"/>
        <end position="97"/>
    </location>
</feature>
<dbReference type="Proteomes" id="UP000229329">
    <property type="component" value="Unassembled WGS sequence"/>
</dbReference>